<dbReference type="InterPro" id="IPR013426">
    <property type="entry name" value="EpsH-like"/>
</dbReference>
<keyword evidence="3" id="KW-0645">Protease</keyword>
<evidence type="ECO:0008006" key="11">
    <source>
        <dbReference type="Google" id="ProtNLM"/>
    </source>
</evidence>
<proteinExistence type="predicted"/>
<dbReference type="Proteomes" id="UP001062263">
    <property type="component" value="Chromosome"/>
</dbReference>
<evidence type="ECO:0000313" key="9">
    <source>
        <dbReference type="EMBL" id="BDL42720.1"/>
    </source>
</evidence>
<keyword evidence="5" id="KW-0378">Hydrolase</keyword>
<evidence type="ECO:0000256" key="6">
    <source>
        <dbReference type="ARBA" id="ARBA00022989"/>
    </source>
</evidence>
<evidence type="ECO:0000256" key="1">
    <source>
        <dbReference type="ARBA" id="ARBA00004651"/>
    </source>
</evidence>
<evidence type="ECO:0000256" key="8">
    <source>
        <dbReference type="SAM" id="Phobius"/>
    </source>
</evidence>
<dbReference type="Pfam" id="PF09721">
    <property type="entry name" value="Exosortase_EpsH"/>
    <property type="match status" value="1"/>
</dbReference>
<accession>A0ABM7ZDA6</accession>
<reference evidence="9" key="1">
    <citation type="submission" date="2022-06" db="EMBL/GenBank/DDBJ databases">
        <title>Akkermansia biwalacus sp. nov., an anaerobic mucin-degrading bacterium isolated from human intestine.</title>
        <authorList>
            <person name="Kobayashi Y."/>
            <person name="Inoue S."/>
            <person name="Kawahara T."/>
            <person name="Kohda N."/>
        </authorList>
    </citation>
    <scope>NUCLEOTIDE SEQUENCE</scope>
    <source>
        <strain evidence="9">WON2089</strain>
    </source>
</reference>
<comment type="subcellular location">
    <subcellularLocation>
        <location evidence="1">Cell membrane</location>
        <topology evidence="1">Multi-pass membrane protein</topology>
    </subcellularLocation>
</comment>
<keyword evidence="2" id="KW-1003">Cell membrane</keyword>
<feature type="transmembrane region" description="Helical" evidence="8">
    <location>
        <begin position="89"/>
        <end position="108"/>
    </location>
</feature>
<dbReference type="NCBIfam" id="TIGR02602">
    <property type="entry name" value="8TM_EpsH"/>
    <property type="match status" value="1"/>
</dbReference>
<evidence type="ECO:0000256" key="7">
    <source>
        <dbReference type="ARBA" id="ARBA00023136"/>
    </source>
</evidence>
<evidence type="ECO:0000256" key="3">
    <source>
        <dbReference type="ARBA" id="ARBA00022670"/>
    </source>
</evidence>
<dbReference type="InterPro" id="IPR026392">
    <property type="entry name" value="Exo/Archaeosortase_dom"/>
</dbReference>
<keyword evidence="4 8" id="KW-0812">Transmembrane</keyword>
<keyword evidence="10" id="KW-1185">Reference proteome</keyword>
<gene>
    <name evidence="9" type="ORF">Abiwalacus_02940</name>
</gene>
<feature type="transmembrane region" description="Helical" evidence="8">
    <location>
        <begin position="234"/>
        <end position="256"/>
    </location>
</feature>
<dbReference type="NCBIfam" id="TIGR04178">
    <property type="entry name" value="exo_archaeo"/>
    <property type="match status" value="1"/>
</dbReference>
<dbReference type="EMBL" id="AP025943">
    <property type="protein sequence ID" value="BDL42720.1"/>
    <property type="molecule type" value="Genomic_DNA"/>
</dbReference>
<dbReference type="InterPro" id="IPR019127">
    <property type="entry name" value="Exosortase"/>
</dbReference>
<feature type="transmembrane region" description="Helical" evidence="8">
    <location>
        <begin position="201"/>
        <end position="222"/>
    </location>
</feature>
<name>A0ABM7ZDA6_9BACT</name>
<feature type="transmembrane region" description="Helical" evidence="8">
    <location>
        <begin position="61"/>
        <end position="77"/>
    </location>
</feature>
<keyword evidence="7 8" id="KW-0472">Membrane</keyword>
<protein>
    <recommendedName>
        <fullName evidence="11">Exosortase/archaeosortase family protein</fullName>
    </recommendedName>
</protein>
<organism evidence="9 10">
    <name type="scientific">Akkermansia biwaensis</name>
    <dbReference type="NCBI Taxonomy" id="2946555"/>
    <lineage>
        <taxon>Bacteria</taxon>
        <taxon>Pseudomonadati</taxon>
        <taxon>Verrucomicrobiota</taxon>
        <taxon>Verrucomicrobiia</taxon>
        <taxon>Verrucomicrobiales</taxon>
        <taxon>Akkermansiaceae</taxon>
        <taxon>Akkermansia</taxon>
    </lineage>
</organism>
<sequence>MMDSSNPAAHEKFLTAPMLAALVSGGLLLAWPYLAIAEFGPGGSQNGFQWLFSAWNPETDYEHGWLVIPIIAFMLYHARHCIIRAPKRIDWRGLLLFVPACILLMLSFRVGQPRVAMGALPLILLGGAWYLAGPQTARICAFPLLFFWLCIPLPSFQQATVELQIIATQFGHLGGSLFGVDTYLQGTNIRSTEGHWDAFNIAGGCSGMRSLMALIMLSAAWAYLSDLKFWKKCVLFLSAIPLAVIGNGVRIASIVVMAEYGDARFAAKTWHDWSGLLFFFPICLLGLACVHSLLAGEMIWNPFRRKKVVVKMNKAQ</sequence>
<dbReference type="RefSeq" id="WP_215435391.1">
    <property type="nucleotide sequence ID" value="NZ_AP025943.1"/>
</dbReference>
<keyword evidence="6 8" id="KW-1133">Transmembrane helix</keyword>
<feature type="transmembrane region" description="Helical" evidence="8">
    <location>
        <begin position="276"/>
        <end position="296"/>
    </location>
</feature>
<feature type="transmembrane region" description="Helical" evidence="8">
    <location>
        <begin position="114"/>
        <end position="132"/>
    </location>
</feature>
<evidence type="ECO:0000256" key="4">
    <source>
        <dbReference type="ARBA" id="ARBA00022692"/>
    </source>
</evidence>
<evidence type="ECO:0000256" key="5">
    <source>
        <dbReference type="ARBA" id="ARBA00022801"/>
    </source>
</evidence>
<evidence type="ECO:0000313" key="10">
    <source>
        <dbReference type="Proteomes" id="UP001062263"/>
    </source>
</evidence>
<feature type="transmembrane region" description="Helical" evidence="8">
    <location>
        <begin position="139"/>
        <end position="156"/>
    </location>
</feature>
<evidence type="ECO:0000256" key="2">
    <source>
        <dbReference type="ARBA" id="ARBA00022475"/>
    </source>
</evidence>